<feature type="region of interest" description="Disordered" evidence="2">
    <location>
        <begin position="173"/>
        <end position="218"/>
    </location>
</feature>
<feature type="region of interest" description="Disordered" evidence="2">
    <location>
        <begin position="72"/>
        <end position="154"/>
    </location>
</feature>
<name>A0AA85JQX7_TRIRE</name>
<keyword evidence="1" id="KW-0175">Coiled coil</keyword>
<feature type="compositionally biased region" description="Polar residues" evidence="2">
    <location>
        <begin position="185"/>
        <end position="218"/>
    </location>
</feature>
<feature type="compositionally biased region" description="Polar residues" evidence="2">
    <location>
        <begin position="497"/>
        <end position="525"/>
    </location>
</feature>
<reference evidence="4" key="2">
    <citation type="submission" date="2023-11" db="UniProtKB">
        <authorList>
            <consortium name="WormBaseParasite"/>
        </authorList>
    </citation>
    <scope>IDENTIFICATION</scope>
</reference>
<feature type="compositionally biased region" description="Polar residues" evidence="2">
    <location>
        <begin position="32"/>
        <end position="57"/>
    </location>
</feature>
<reference evidence="3" key="1">
    <citation type="submission" date="2022-06" db="EMBL/GenBank/DDBJ databases">
        <authorList>
            <person name="Berger JAMES D."/>
            <person name="Berger JAMES D."/>
        </authorList>
    </citation>
    <scope>NUCLEOTIDE SEQUENCE [LARGE SCALE GENOMIC DNA]</scope>
</reference>
<proteinExistence type="predicted"/>
<feature type="compositionally biased region" description="Polar residues" evidence="2">
    <location>
        <begin position="346"/>
        <end position="365"/>
    </location>
</feature>
<dbReference type="WBParaSite" id="TREG1_39640.2">
    <property type="protein sequence ID" value="TREG1_39640.2"/>
    <property type="gene ID" value="TREG1_39640"/>
</dbReference>
<evidence type="ECO:0000256" key="1">
    <source>
        <dbReference type="SAM" id="Coils"/>
    </source>
</evidence>
<evidence type="ECO:0000256" key="2">
    <source>
        <dbReference type="SAM" id="MobiDB-lite"/>
    </source>
</evidence>
<dbReference type="Proteomes" id="UP000050795">
    <property type="component" value="Unassembled WGS sequence"/>
</dbReference>
<feature type="region of interest" description="Disordered" evidence="2">
    <location>
        <begin position="32"/>
        <end position="58"/>
    </location>
</feature>
<dbReference type="AlphaFoldDB" id="A0AA85JQX7"/>
<feature type="region of interest" description="Disordered" evidence="2">
    <location>
        <begin position="336"/>
        <end position="390"/>
    </location>
</feature>
<keyword evidence="3" id="KW-1185">Reference proteome</keyword>
<evidence type="ECO:0000313" key="4">
    <source>
        <dbReference type="WBParaSite" id="TREG1_39640.2"/>
    </source>
</evidence>
<feature type="compositionally biased region" description="Polar residues" evidence="2">
    <location>
        <begin position="125"/>
        <end position="145"/>
    </location>
</feature>
<protein>
    <submittedName>
        <fullName evidence="4">Uncharacterized protein</fullName>
    </submittedName>
</protein>
<feature type="compositionally biased region" description="Polar residues" evidence="2">
    <location>
        <begin position="425"/>
        <end position="448"/>
    </location>
</feature>
<feature type="region of interest" description="Disordered" evidence="2">
    <location>
        <begin position="425"/>
        <end position="456"/>
    </location>
</feature>
<organism evidence="3 4">
    <name type="scientific">Trichobilharzia regenti</name>
    <name type="common">Nasal bird schistosome</name>
    <dbReference type="NCBI Taxonomy" id="157069"/>
    <lineage>
        <taxon>Eukaryota</taxon>
        <taxon>Metazoa</taxon>
        <taxon>Spiralia</taxon>
        <taxon>Lophotrochozoa</taxon>
        <taxon>Platyhelminthes</taxon>
        <taxon>Trematoda</taxon>
        <taxon>Digenea</taxon>
        <taxon>Strigeidida</taxon>
        <taxon>Schistosomatoidea</taxon>
        <taxon>Schistosomatidae</taxon>
        <taxon>Trichobilharzia</taxon>
    </lineage>
</organism>
<feature type="compositionally biased region" description="Polar residues" evidence="2">
    <location>
        <begin position="532"/>
        <end position="553"/>
    </location>
</feature>
<evidence type="ECO:0000313" key="3">
    <source>
        <dbReference type="Proteomes" id="UP000050795"/>
    </source>
</evidence>
<feature type="region of interest" description="Disordered" evidence="2">
    <location>
        <begin position="485"/>
        <end position="553"/>
    </location>
</feature>
<sequence>MLGFVRDPFIEFQMPLNMSNMIKSNQMNDFTHNRNSNQTACNGIRQTNGYANKSNNPAGRYTIVSKSTTVKNGANKGYYQPASHYSQLDTTKRSQSQQSVGRTPSTGSVNNYNHSNYSSKNSTNEINQLLSPSSDKLNGVNSYSNKYPDIQHSKSHSVSSTLLLRDANSLKSGGGGVGAYREQSRSVGGSLSCGQPSPTSTVEDSNTTAFSPTSTHTLDAENSNRSLWLYQSELNLPTNSEDTTALDYTAITPYKRAESQQISHLSDFDIKNRSQTINHISYNPHSVKYNSVSSAMLYTGNNTNQRNNNNNTNNNEEYMNNYSSGPSFRKIQNLHGGGGTQKRFPSDTTLNTTTREGPQIYTSGSRPGPVTIPARSRSAQPSPGPSPTISPVTCFRASENNLVQGTNGEKNSYVAKSQKINLNVTNAQRRGSSPSRVEHNNVNSFTSDGTEEDGESHILPSVREIIRQVEAMTQSNAATSTTDIFTLGLNNGSGGNPSVQKQNGQPTQASQPRKPTASNDNQFTRGSILRQGGSSQRTPSAPQLRNASYGSNSQQYTPIQAKFNAAVSTNQQKPVAPPVPPHGIARNKPIIGSFTRRIEPQTNDTNATHKQSDITGAPKKSELLSHLPTDYQKLREAFIEQRREIQRLRKQLAEKDLQIAQLEGDIRLYEPWR</sequence>
<feature type="compositionally biased region" description="Polar residues" evidence="2">
    <location>
        <begin position="83"/>
        <end position="107"/>
    </location>
</feature>
<accession>A0AA85JQX7</accession>
<feature type="compositionally biased region" description="Low complexity" evidence="2">
    <location>
        <begin position="108"/>
        <end position="124"/>
    </location>
</feature>
<feature type="coiled-coil region" evidence="1">
    <location>
        <begin position="631"/>
        <end position="665"/>
    </location>
</feature>